<dbReference type="OrthoDB" id="375970at2157"/>
<dbReference type="KEGG" id="nvr:FEJ81_16650"/>
<evidence type="ECO:0000313" key="3">
    <source>
        <dbReference type="Proteomes" id="UP000302218"/>
    </source>
</evidence>
<feature type="compositionally biased region" description="Acidic residues" evidence="1">
    <location>
        <begin position="1"/>
        <end position="14"/>
    </location>
</feature>
<dbReference type="RefSeq" id="WP_138246346.1">
    <property type="nucleotide sequence ID" value="NZ_CP040330.1"/>
</dbReference>
<dbReference type="EMBL" id="CP040330">
    <property type="protein sequence ID" value="QCS43896.1"/>
    <property type="molecule type" value="Genomic_DNA"/>
</dbReference>
<organism evidence="2 3">
    <name type="scientific">Natrinema versiforme</name>
    <dbReference type="NCBI Taxonomy" id="88724"/>
    <lineage>
        <taxon>Archaea</taxon>
        <taxon>Methanobacteriati</taxon>
        <taxon>Methanobacteriota</taxon>
        <taxon>Stenosarchaea group</taxon>
        <taxon>Halobacteria</taxon>
        <taxon>Halobacteriales</taxon>
        <taxon>Natrialbaceae</taxon>
        <taxon>Natrinema</taxon>
    </lineage>
</organism>
<proteinExistence type="predicted"/>
<sequence>MTSNDDCEERDYETDTINPSEDIDVAHDVDTIHIERMDADTLWLGLYQDEDGEPEHMYWILCDDDGLHIDRETHPDGM</sequence>
<gene>
    <name evidence="2" type="ORF">FEJ81_16650</name>
</gene>
<evidence type="ECO:0000313" key="2">
    <source>
        <dbReference type="EMBL" id="QCS43896.1"/>
    </source>
</evidence>
<protein>
    <submittedName>
        <fullName evidence="2">Uncharacterized protein</fullName>
    </submittedName>
</protein>
<dbReference type="AlphaFoldDB" id="A0A4V1G028"/>
<reference evidence="3" key="1">
    <citation type="submission" date="2019-05" db="EMBL/GenBank/DDBJ databases">
        <title>Genome sequence and methylation pattern of the halophilic Archaeon Natrinema versiforme BOL5-4.</title>
        <authorList>
            <person name="DasSarma P."/>
            <person name="Anton B.P."/>
            <person name="DasSarma S.L."/>
            <person name="Martinez F.L."/>
            <person name="Guzman D."/>
            <person name="Roberts R.J."/>
            <person name="DasSarma S."/>
        </authorList>
    </citation>
    <scope>NUCLEOTIDE SEQUENCE [LARGE SCALE GENOMIC DNA]</scope>
    <source>
        <strain evidence="3">BOL5-4</strain>
    </source>
</reference>
<dbReference type="GeneID" id="40266937"/>
<name>A0A4V1G028_9EURY</name>
<dbReference type="Proteomes" id="UP000302218">
    <property type="component" value="Chromosome"/>
</dbReference>
<feature type="region of interest" description="Disordered" evidence="1">
    <location>
        <begin position="1"/>
        <end position="21"/>
    </location>
</feature>
<evidence type="ECO:0000256" key="1">
    <source>
        <dbReference type="SAM" id="MobiDB-lite"/>
    </source>
</evidence>
<accession>A0A4V1G028</accession>